<reference evidence="2" key="1">
    <citation type="submission" date="2014-09" db="EMBL/GenBank/DDBJ databases">
        <authorList>
            <person name="Magalhaes I.L.F."/>
            <person name="Oliveira U."/>
            <person name="Santos F.R."/>
            <person name="Vidigal T.H.D.A."/>
            <person name="Brescovit A.D."/>
            <person name="Santos A.J."/>
        </authorList>
    </citation>
    <scope>NUCLEOTIDE SEQUENCE</scope>
    <source>
        <tissue evidence="2">Shoot tissue taken approximately 20 cm above the soil surface</tissue>
    </source>
</reference>
<evidence type="ECO:0000256" key="1">
    <source>
        <dbReference type="SAM" id="SignalP"/>
    </source>
</evidence>
<sequence>MPQKCCAVRVQCLASLHACTVHLLLCMRTEEDYSMIIVTSGSSCESFTIFHYCNLYITSHVMPPLASALARSQCRGPRSLLLCLSALQCACWHYMIVALCPLKFGCFSLVASKPIL</sequence>
<feature type="signal peptide" evidence="1">
    <location>
        <begin position="1"/>
        <end position="26"/>
    </location>
</feature>
<reference evidence="2" key="2">
    <citation type="journal article" date="2015" name="Data Brief">
        <title>Shoot transcriptome of the giant reed, Arundo donax.</title>
        <authorList>
            <person name="Barrero R.A."/>
            <person name="Guerrero F.D."/>
            <person name="Moolhuijzen P."/>
            <person name="Goolsby J.A."/>
            <person name="Tidwell J."/>
            <person name="Bellgard S.E."/>
            <person name="Bellgard M.I."/>
        </authorList>
    </citation>
    <scope>NUCLEOTIDE SEQUENCE</scope>
    <source>
        <tissue evidence="2">Shoot tissue taken approximately 20 cm above the soil surface</tissue>
    </source>
</reference>
<dbReference type="AlphaFoldDB" id="A0A0A9CYQ4"/>
<feature type="chain" id="PRO_5002063566" evidence="1">
    <location>
        <begin position="27"/>
        <end position="116"/>
    </location>
</feature>
<evidence type="ECO:0000313" key="2">
    <source>
        <dbReference type="EMBL" id="JAD81484.1"/>
    </source>
</evidence>
<protein>
    <submittedName>
        <fullName evidence="2">Uncharacterized protein</fullName>
    </submittedName>
</protein>
<accession>A0A0A9CYQ4</accession>
<name>A0A0A9CYQ4_ARUDO</name>
<organism evidence="2">
    <name type="scientific">Arundo donax</name>
    <name type="common">Giant reed</name>
    <name type="synonym">Donax arundinaceus</name>
    <dbReference type="NCBI Taxonomy" id="35708"/>
    <lineage>
        <taxon>Eukaryota</taxon>
        <taxon>Viridiplantae</taxon>
        <taxon>Streptophyta</taxon>
        <taxon>Embryophyta</taxon>
        <taxon>Tracheophyta</taxon>
        <taxon>Spermatophyta</taxon>
        <taxon>Magnoliopsida</taxon>
        <taxon>Liliopsida</taxon>
        <taxon>Poales</taxon>
        <taxon>Poaceae</taxon>
        <taxon>PACMAD clade</taxon>
        <taxon>Arundinoideae</taxon>
        <taxon>Arundineae</taxon>
        <taxon>Arundo</taxon>
    </lineage>
</organism>
<dbReference type="EMBL" id="GBRH01216411">
    <property type="protein sequence ID" value="JAD81484.1"/>
    <property type="molecule type" value="Transcribed_RNA"/>
</dbReference>
<proteinExistence type="predicted"/>
<keyword evidence="1" id="KW-0732">Signal</keyword>